<gene>
    <name evidence="1" type="ORF">BO66DRAFT_451381</name>
</gene>
<evidence type="ECO:0000313" key="1">
    <source>
        <dbReference type="EMBL" id="RAH70435.1"/>
    </source>
</evidence>
<protein>
    <submittedName>
        <fullName evidence="1">Acetyl-CoA synthetase-like protein</fullName>
    </submittedName>
</protein>
<organism evidence="1 2">
    <name type="scientific">Aspergillus aculeatinus CBS 121060</name>
    <dbReference type="NCBI Taxonomy" id="1448322"/>
    <lineage>
        <taxon>Eukaryota</taxon>
        <taxon>Fungi</taxon>
        <taxon>Dikarya</taxon>
        <taxon>Ascomycota</taxon>
        <taxon>Pezizomycotina</taxon>
        <taxon>Eurotiomycetes</taxon>
        <taxon>Eurotiomycetidae</taxon>
        <taxon>Eurotiales</taxon>
        <taxon>Aspergillaceae</taxon>
        <taxon>Aspergillus</taxon>
        <taxon>Aspergillus subgen. Circumdati</taxon>
    </lineage>
</organism>
<reference evidence="1" key="1">
    <citation type="submission" date="2018-02" db="EMBL/GenBank/DDBJ databases">
        <title>The genomes of Aspergillus section Nigri reveals drivers in fungal speciation.</title>
        <authorList>
            <consortium name="DOE Joint Genome Institute"/>
            <person name="Vesth T.C."/>
            <person name="Nybo J."/>
            <person name="Theobald S."/>
            <person name="Brandl J."/>
            <person name="Frisvad J.C."/>
            <person name="Nielsen K.F."/>
            <person name="Lyhne E.K."/>
            <person name="Kogle M.E."/>
            <person name="Kuo A."/>
            <person name="Riley R."/>
            <person name="Clum A."/>
            <person name="Nolan M."/>
            <person name="Lipzen A."/>
            <person name="Salamov A."/>
            <person name="Henrissat B."/>
            <person name="Wiebenga A."/>
            <person name="De vries R.P."/>
            <person name="Grigoriev I.V."/>
            <person name="Mortensen U.H."/>
            <person name="Andersen M.R."/>
            <person name="Baker S.E."/>
        </authorList>
    </citation>
    <scope>NUCLEOTIDE SEQUENCE</scope>
    <source>
        <strain evidence="1">CBS 121060</strain>
    </source>
</reference>
<dbReference type="Proteomes" id="UP000249661">
    <property type="component" value="Unassembled WGS sequence"/>
</dbReference>
<dbReference type="EMBL" id="KZ824955">
    <property type="protein sequence ID" value="RAH70435.1"/>
    <property type="molecule type" value="Genomic_DNA"/>
</dbReference>
<keyword evidence="2" id="KW-1185">Reference proteome</keyword>
<accession>A0ACD1HAM4</accession>
<evidence type="ECO:0000313" key="2">
    <source>
        <dbReference type="Proteomes" id="UP000249661"/>
    </source>
</evidence>
<proteinExistence type="predicted"/>
<sequence length="574" mass="63773">MSVEIPPTDLFSYITSAGTPISRQSPQYFDATAPTANYTLQDAELMAKRVGYGLQKVMQLRKQDKVLLYSGNDLLFPIVVWGVTAAGGVFTGASPSASVYELEYQLRDSEATILITSMEGSKVAIEAARKAGLPVDRILLLVAPGIDDGHPGSIRPWTEIWGSSEEASLWPWDRISSVDEARTTTAVINYSSGTTGLPKGVELTHYNIIANAEQIIAKRLLVDNTEAGRARRDRLKASSERWLAAVPMYHAFGQSYFCVIAPRLGAKVFIMPKFNLHQYLTFVDIYRITFVNVVPAMLAMLCNVEQPGRFNFKAIESMTSGAAPLDPTIAQRFRHRYLRDGVLVKQGWGMTETTSNLTGFTPDDQDDGRSIGWLSPNCKARIVPVAGREFEGGAAAEGRLLGELWVAGPNVMKGYWKREAETKDALMTEGEERWLRTGDIAYVDDRGCFYLVDRLKELIKVNGFQVSPTELEKGLMAHRGVVDAAVVAYKKQGSEFPRAFVVRTSPSVTAEGLHAWIQERFARYKWLEGGIFFIEQIPRTASGKVIRRQLPIPRNLDSRLRSGEGMDRRESRGS</sequence>
<name>A0ACD1HAM4_9EURO</name>